<gene>
    <name evidence="5" type="ORF">IAA70_00430</name>
</gene>
<evidence type="ECO:0000259" key="4">
    <source>
        <dbReference type="Pfam" id="PF09992"/>
    </source>
</evidence>
<accession>A0A9D1A5Y4</accession>
<keyword evidence="5" id="KW-0326">Glycosidase</keyword>
<keyword evidence="5" id="KW-0378">Hydrolase</keyword>
<dbReference type="InterPro" id="IPR018711">
    <property type="entry name" value="NAGPA"/>
</dbReference>
<keyword evidence="2" id="KW-1133">Transmembrane helix</keyword>
<evidence type="ECO:0000256" key="2">
    <source>
        <dbReference type="SAM" id="Phobius"/>
    </source>
</evidence>
<evidence type="ECO:0000256" key="3">
    <source>
        <dbReference type="SAM" id="SignalP"/>
    </source>
</evidence>
<keyword evidence="3" id="KW-0732">Signal</keyword>
<evidence type="ECO:0000313" key="6">
    <source>
        <dbReference type="Proteomes" id="UP000824258"/>
    </source>
</evidence>
<dbReference type="EMBL" id="DVGD01000010">
    <property type="protein sequence ID" value="HIR08849.1"/>
    <property type="molecule type" value="Genomic_DNA"/>
</dbReference>
<feature type="compositionally biased region" description="Acidic residues" evidence="1">
    <location>
        <begin position="127"/>
        <end position="137"/>
    </location>
</feature>
<comment type="caution">
    <text evidence="5">The sequence shown here is derived from an EMBL/GenBank/DDBJ whole genome shotgun (WGS) entry which is preliminary data.</text>
</comment>
<dbReference type="Proteomes" id="UP000824258">
    <property type="component" value="Unassembled WGS sequence"/>
</dbReference>
<proteinExistence type="predicted"/>
<keyword evidence="2" id="KW-0812">Transmembrane</keyword>
<organism evidence="5 6">
    <name type="scientific">Candidatus Avoscillospira stercoripullorum</name>
    <dbReference type="NCBI Taxonomy" id="2840709"/>
    <lineage>
        <taxon>Bacteria</taxon>
        <taxon>Bacillati</taxon>
        <taxon>Bacillota</taxon>
        <taxon>Clostridia</taxon>
        <taxon>Eubacteriales</taxon>
        <taxon>Oscillospiraceae</taxon>
        <taxon>Oscillospiraceae incertae sedis</taxon>
        <taxon>Candidatus Avoscillospira</taxon>
    </lineage>
</organism>
<name>A0A9D1A5Y4_9FIRM</name>
<reference evidence="5" key="2">
    <citation type="journal article" date="2021" name="PeerJ">
        <title>Extensive microbial diversity within the chicken gut microbiome revealed by metagenomics and culture.</title>
        <authorList>
            <person name="Gilroy R."/>
            <person name="Ravi A."/>
            <person name="Getino M."/>
            <person name="Pursley I."/>
            <person name="Horton D.L."/>
            <person name="Alikhan N.F."/>
            <person name="Baker D."/>
            <person name="Gharbi K."/>
            <person name="Hall N."/>
            <person name="Watson M."/>
            <person name="Adriaenssens E.M."/>
            <person name="Foster-Nyarko E."/>
            <person name="Jarju S."/>
            <person name="Secka A."/>
            <person name="Antonio M."/>
            <person name="Oren A."/>
            <person name="Chaudhuri R.R."/>
            <person name="La Ragione R."/>
            <person name="Hildebrand F."/>
            <person name="Pallen M.J."/>
        </authorList>
    </citation>
    <scope>NUCLEOTIDE SEQUENCE</scope>
    <source>
        <strain evidence="5">ChiHjej9B8-7071</strain>
    </source>
</reference>
<dbReference type="PANTHER" id="PTHR40446:SF2">
    <property type="entry name" value="N-ACETYLGLUCOSAMINE-1-PHOSPHODIESTER ALPHA-N-ACETYLGLUCOSAMINIDASE"/>
    <property type="match status" value="1"/>
</dbReference>
<dbReference type="GO" id="GO:0016798">
    <property type="term" value="F:hydrolase activity, acting on glycosyl bonds"/>
    <property type="evidence" value="ECO:0007669"/>
    <property type="project" value="UniProtKB-KW"/>
</dbReference>
<feature type="transmembrane region" description="Helical" evidence="2">
    <location>
        <begin position="49"/>
        <end position="67"/>
    </location>
</feature>
<dbReference type="PANTHER" id="PTHR40446">
    <property type="entry name" value="N-ACETYLGLUCOSAMINE-1-PHOSPHODIESTER ALPHA-N-ACETYLGLUCOSAMINIDASE"/>
    <property type="match status" value="1"/>
</dbReference>
<feature type="chain" id="PRO_5039278603" evidence="3">
    <location>
        <begin position="34"/>
        <end position="452"/>
    </location>
</feature>
<protein>
    <submittedName>
        <fullName evidence="5">Phosphodiester glycosidase family protein</fullName>
    </submittedName>
</protein>
<evidence type="ECO:0000313" key="5">
    <source>
        <dbReference type="EMBL" id="HIR08849.1"/>
    </source>
</evidence>
<sequence length="452" mass="49341">MKLFGSTRSGSRLAKNRKSALVQAAASSGGAVAAEPAQARRRNPLKPLAIVLGILLLIEIVYFVCIYSNNSFIAKWRTIYIETAMDTLSHKWLATAIIPPDIIEDVMDQRRQALEQQIGLSSSWTKEEEDEQTEDEAPLTDEIVTDVEVIPEVNPEEVAEENFYQLFYEIDQPSLEAYLAEHPEVLENGWDNLYINEAGLDDSGTSIQTIHGEQVLAIDAKNQVLLVRVSGSGYLGVLAIAKDPSRLSVYPSSQLGVTGEYIGTIAENHNGILSITGSGFIDPNGNGNGGILAGYAMCDGTAYGNAHMGWGYKRIELHEDDLFYIKDASDPVSEDTTDAVEFQPALIIDGTIVVDANCGWTGLQPRACIGQSDKYEILMLVIEGRMPLRSTGTHVIECAEILKRHGCMQAMNLDGGTSAMMYFDGEYVTKCSNQALASGRPVPTAFVYKKAQ</sequence>
<feature type="region of interest" description="Disordered" evidence="1">
    <location>
        <begin position="118"/>
        <end position="137"/>
    </location>
</feature>
<dbReference type="Pfam" id="PF09992">
    <property type="entry name" value="NAGPA"/>
    <property type="match status" value="1"/>
</dbReference>
<keyword evidence="2" id="KW-0472">Membrane</keyword>
<feature type="domain" description="Phosphodiester glycosidase" evidence="4">
    <location>
        <begin position="272"/>
        <end position="447"/>
    </location>
</feature>
<feature type="signal peptide" evidence="3">
    <location>
        <begin position="1"/>
        <end position="33"/>
    </location>
</feature>
<evidence type="ECO:0000256" key="1">
    <source>
        <dbReference type="SAM" id="MobiDB-lite"/>
    </source>
</evidence>
<reference evidence="5" key="1">
    <citation type="submission" date="2020-10" db="EMBL/GenBank/DDBJ databases">
        <authorList>
            <person name="Gilroy R."/>
        </authorList>
    </citation>
    <scope>NUCLEOTIDE SEQUENCE</scope>
    <source>
        <strain evidence="5">ChiHjej9B8-7071</strain>
    </source>
</reference>
<dbReference type="AlphaFoldDB" id="A0A9D1A5Y4"/>